<gene>
    <name evidence="2" type="ORF">VCE7224_01472</name>
</gene>
<name>A0A1C3JC90_9VIBR</name>
<reference evidence="3" key="1">
    <citation type="submission" date="2016-06" db="EMBL/GenBank/DDBJ databases">
        <authorList>
            <person name="Rodrigo-Torres L."/>
            <person name="Arahal D.R."/>
        </authorList>
    </citation>
    <scope>NUCLEOTIDE SEQUENCE [LARGE SCALE GENOMIC DNA]</scope>
    <source>
        <strain evidence="3">CECT 7224</strain>
    </source>
</reference>
<accession>A0A1C3JC90</accession>
<evidence type="ECO:0000313" key="2">
    <source>
        <dbReference type="EMBL" id="SBT12729.1"/>
    </source>
</evidence>
<sequence length="34" mass="3749">MSSPIQIYLLLGFFAIVGLTLITSRLLLKKAAKQ</sequence>
<keyword evidence="1" id="KW-0812">Transmembrane</keyword>
<keyword evidence="3" id="KW-1185">Reference proteome</keyword>
<proteinExistence type="predicted"/>
<dbReference type="Proteomes" id="UP000092819">
    <property type="component" value="Unassembled WGS sequence"/>
</dbReference>
<dbReference type="EMBL" id="FLQZ01000031">
    <property type="protein sequence ID" value="SBT12729.1"/>
    <property type="molecule type" value="Genomic_DNA"/>
</dbReference>
<evidence type="ECO:0000313" key="3">
    <source>
        <dbReference type="Proteomes" id="UP000092819"/>
    </source>
</evidence>
<protein>
    <submittedName>
        <fullName evidence="2">Uncharacterized protein</fullName>
    </submittedName>
</protein>
<feature type="transmembrane region" description="Helical" evidence="1">
    <location>
        <begin position="6"/>
        <end position="28"/>
    </location>
</feature>
<keyword evidence="1" id="KW-1133">Transmembrane helix</keyword>
<organism evidence="2 3">
    <name type="scientific">Vibrio celticus</name>
    <dbReference type="NCBI Taxonomy" id="446372"/>
    <lineage>
        <taxon>Bacteria</taxon>
        <taxon>Pseudomonadati</taxon>
        <taxon>Pseudomonadota</taxon>
        <taxon>Gammaproteobacteria</taxon>
        <taxon>Vibrionales</taxon>
        <taxon>Vibrionaceae</taxon>
        <taxon>Vibrio</taxon>
    </lineage>
</organism>
<dbReference type="AlphaFoldDB" id="A0A1C3JC90"/>
<evidence type="ECO:0000256" key="1">
    <source>
        <dbReference type="SAM" id="Phobius"/>
    </source>
</evidence>
<keyword evidence="1" id="KW-0472">Membrane</keyword>